<proteinExistence type="predicted"/>
<comment type="caution">
    <text evidence="1">The sequence shown here is derived from an EMBL/GenBank/DDBJ whole genome shotgun (WGS) entry which is preliminary data.</text>
</comment>
<keyword evidence="2" id="KW-1185">Reference proteome</keyword>
<name>A0ABU3V3L0_9ACTN</name>
<evidence type="ECO:0000313" key="2">
    <source>
        <dbReference type="Proteomes" id="UP001257627"/>
    </source>
</evidence>
<dbReference type="Proteomes" id="UP001257627">
    <property type="component" value="Unassembled WGS sequence"/>
</dbReference>
<accession>A0ABU3V3L0</accession>
<evidence type="ECO:0000313" key="1">
    <source>
        <dbReference type="EMBL" id="MDU9000769.1"/>
    </source>
</evidence>
<gene>
    <name evidence="1" type="ORF">PU648_52475</name>
</gene>
<organism evidence="1 2">
    <name type="scientific">Streptomyces mirabilis</name>
    <dbReference type="NCBI Taxonomy" id="68239"/>
    <lineage>
        <taxon>Bacteria</taxon>
        <taxon>Bacillati</taxon>
        <taxon>Actinomycetota</taxon>
        <taxon>Actinomycetes</taxon>
        <taxon>Kitasatosporales</taxon>
        <taxon>Streptomycetaceae</taxon>
        <taxon>Streptomyces</taxon>
    </lineage>
</organism>
<dbReference type="EMBL" id="JARAKF010000002">
    <property type="protein sequence ID" value="MDU9000769.1"/>
    <property type="molecule type" value="Genomic_DNA"/>
</dbReference>
<protein>
    <submittedName>
        <fullName evidence="1">Uncharacterized protein</fullName>
    </submittedName>
</protein>
<reference evidence="1 2" key="1">
    <citation type="submission" date="2023-02" db="EMBL/GenBank/DDBJ databases">
        <authorList>
            <person name="Maleckis M."/>
        </authorList>
    </citation>
    <scope>NUCLEOTIDE SEQUENCE [LARGE SCALE GENOMIC DNA]</scope>
    <source>
        <strain evidence="1 2">P8-A2</strain>
    </source>
</reference>
<dbReference type="RefSeq" id="WP_143606364.1">
    <property type="nucleotide sequence ID" value="NZ_JAPEPS010000002.1"/>
</dbReference>
<sequence>MCHEGLFLANNVAKGHSAHPGDPFGEVFAWLWGQRRGTAVSAFADLLAEARAQAPEGQEVRMDDLLKGLRFVLHRTPLSEAREFEVVEATLRAKVPEYFGGRTDL</sequence>